<evidence type="ECO:0000256" key="10">
    <source>
        <dbReference type="ARBA" id="ARBA00023274"/>
    </source>
</evidence>
<protein>
    <recommendedName>
        <fullName evidence="12">Lipoyl synthase, mitochondrial</fullName>
        <ecNumber evidence="12">2.8.1.8</ecNumber>
    </recommendedName>
    <alternativeName>
        <fullName evidence="12">Lipoate synthase</fullName>
        <shortName evidence="12">LS</shortName>
        <shortName evidence="12">Lip-syn</shortName>
    </alternativeName>
    <alternativeName>
        <fullName evidence="12">Lipoic acid synthase</fullName>
    </alternativeName>
</protein>
<evidence type="ECO:0000259" key="14">
    <source>
        <dbReference type="PROSITE" id="PS51918"/>
    </source>
</evidence>
<dbReference type="NCBIfam" id="NF009544">
    <property type="entry name" value="PRK12928.1"/>
    <property type="match status" value="1"/>
</dbReference>
<feature type="binding site" evidence="12">
    <location>
        <position position="117"/>
    </location>
    <ligand>
        <name>[4Fe-4S] cluster</name>
        <dbReference type="ChEBI" id="CHEBI:49883"/>
        <label>1</label>
    </ligand>
</feature>
<feature type="region of interest" description="Disordered" evidence="13">
    <location>
        <begin position="28"/>
        <end position="49"/>
    </location>
</feature>
<evidence type="ECO:0000256" key="13">
    <source>
        <dbReference type="SAM" id="MobiDB-lite"/>
    </source>
</evidence>
<dbReference type="InterPro" id="IPR029044">
    <property type="entry name" value="Nucleotide-diphossugar_trans"/>
</dbReference>
<keyword evidence="16" id="KW-1185">Reference proteome</keyword>
<dbReference type="CDD" id="cd04457">
    <property type="entry name" value="S1_S28E"/>
    <property type="match status" value="1"/>
</dbReference>
<keyword evidence="9 12" id="KW-0411">Iron-sulfur</keyword>
<dbReference type="SFLD" id="SFLDS00029">
    <property type="entry name" value="Radical_SAM"/>
    <property type="match status" value="1"/>
</dbReference>
<dbReference type="Gene3D" id="3.90.550.10">
    <property type="entry name" value="Spore Coat Polysaccharide Biosynthesis Protein SpsA, Chain A"/>
    <property type="match status" value="1"/>
</dbReference>
<feature type="binding site" evidence="12">
    <location>
        <position position="144"/>
    </location>
    <ligand>
        <name>[4Fe-4S] cluster</name>
        <dbReference type="ChEBI" id="CHEBI:49883"/>
        <label>2</label>
        <note>4Fe-4S-S-AdoMet</note>
    </ligand>
</feature>
<dbReference type="FunFam" id="3.20.20.70:FF:000036">
    <property type="entry name" value="Lipoyl synthase, mitochondrial"/>
    <property type="match status" value="1"/>
</dbReference>
<evidence type="ECO:0000256" key="5">
    <source>
        <dbReference type="ARBA" id="ARBA00022691"/>
    </source>
</evidence>
<keyword evidence="7" id="KW-0689">Ribosomal protein</keyword>
<dbReference type="InterPro" id="IPR003698">
    <property type="entry name" value="Lipoyl_synth"/>
</dbReference>
<dbReference type="GO" id="GO:0016757">
    <property type="term" value="F:glycosyltransferase activity"/>
    <property type="evidence" value="ECO:0007669"/>
    <property type="project" value="InterPro"/>
</dbReference>
<evidence type="ECO:0000256" key="9">
    <source>
        <dbReference type="ARBA" id="ARBA00023014"/>
    </source>
</evidence>
<comment type="function">
    <text evidence="12">Catalyzes the radical-mediated insertion of two sulfur atoms into the C-6 and C-8 positions of the octanoyl moiety bound to the lipoyl domains of lipoate-dependent enzymes, thereby converting the octanoylated domains into lipoylated derivatives.</text>
</comment>
<dbReference type="Gene3D" id="2.40.50.140">
    <property type="entry name" value="Nucleic acid-binding proteins"/>
    <property type="match status" value="1"/>
</dbReference>
<dbReference type="PANTHER" id="PTHR10949:SF0">
    <property type="entry name" value="LIPOYL SYNTHASE, MITOCHONDRIAL"/>
    <property type="match status" value="1"/>
</dbReference>
<feature type="binding site" evidence="12">
    <location>
        <position position="106"/>
    </location>
    <ligand>
        <name>[4Fe-4S] cluster</name>
        <dbReference type="ChEBI" id="CHEBI:49883"/>
        <label>1</label>
    </ligand>
</feature>
<dbReference type="PROSITE" id="PS51918">
    <property type="entry name" value="RADICAL_SAM"/>
    <property type="match status" value="1"/>
</dbReference>
<evidence type="ECO:0000313" key="15">
    <source>
        <dbReference type="EMBL" id="KAJ3561283.1"/>
    </source>
</evidence>
<name>A0AAD5YS18_9AGAR</name>
<comment type="subcellular location">
    <subcellularLocation>
        <location evidence="1 12">Mitochondrion</location>
    </subcellularLocation>
</comment>
<dbReference type="EMBL" id="JANIEX010001027">
    <property type="protein sequence ID" value="KAJ3561283.1"/>
    <property type="molecule type" value="Genomic_DNA"/>
</dbReference>
<dbReference type="NCBIfam" id="NF004019">
    <property type="entry name" value="PRK05481.1"/>
    <property type="match status" value="1"/>
</dbReference>
<evidence type="ECO:0000256" key="1">
    <source>
        <dbReference type="ARBA" id="ARBA00004173"/>
    </source>
</evidence>
<dbReference type="GO" id="GO:0016992">
    <property type="term" value="F:lipoate synthase activity"/>
    <property type="evidence" value="ECO:0007669"/>
    <property type="project" value="UniProtKB-UniRule"/>
</dbReference>
<dbReference type="Proteomes" id="UP001213000">
    <property type="component" value="Unassembled WGS sequence"/>
</dbReference>
<dbReference type="InterPro" id="IPR006638">
    <property type="entry name" value="Elp3/MiaA/NifB-like_rSAM"/>
</dbReference>
<feature type="binding site" evidence="12">
    <location>
        <position position="148"/>
    </location>
    <ligand>
        <name>[4Fe-4S] cluster</name>
        <dbReference type="ChEBI" id="CHEBI:49883"/>
        <label>2</label>
        <note>4Fe-4S-S-AdoMet</note>
    </ligand>
</feature>
<dbReference type="SMART" id="SM00729">
    <property type="entry name" value="Elp3"/>
    <property type="match status" value="1"/>
</dbReference>
<evidence type="ECO:0000256" key="11">
    <source>
        <dbReference type="ARBA" id="ARBA00047326"/>
    </source>
</evidence>
<dbReference type="InterPro" id="IPR002495">
    <property type="entry name" value="Glyco_trans_8"/>
</dbReference>
<proteinExistence type="inferred from homology"/>
<keyword evidence="4 12" id="KW-0808">Transferase</keyword>
<dbReference type="SUPFAM" id="SSF53448">
    <property type="entry name" value="Nucleotide-diphospho-sugar transferases"/>
    <property type="match status" value="1"/>
</dbReference>
<dbReference type="AlphaFoldDB" id="A0AAD5YS18"/>
<dbReference type="Pfam" id="PF01200">
    <property type="entry name" value="Ribosomal_S28e"/>
    <property type="match status" value="1"/>
</dbReference>
<evidence type="ECO:0000256" key="12">
    <source>
        <dbReference type="HAMAP-Rule" id="MF_03123"/>
    </source>
</evidence>
<evidence type="ECO:0000256" key="6">
    <source>
        <dbReference type="ARBA" id="ARBA00022723"/>
    </source>
</evidence>
<comment type="pathway">
    <text evidence="12">Protein modification; protein lipoylation via endogenous pathway; protein N(6)-(lipoyl)lysine from octanoyl-[acyl-carrier-protein]: step 2/2.</text>
</comment>
<evidence type="ECO:0000256" key="3">
    <source>
        <dbReference type="ARBA" id="ARBA00022485"/>
    </source>
</evidence>
<dbReference type="InterPro" id="IPR012340">
    <property type="entry name" value="NA-bd_OB-fold"/>
</dbReference>
<dbReference type="GO" id="GO:0003735">
    <property type="term" value="F:structural constituent of ribosome"/>
    <property type="evidence" value="ECO:0007669"/>
    <property type="project" value="InterPro"/>
</dbReference>
<feature type="binding site" evidence="12">
    <location>
        <position position="151"/>
    </location>
    <ligand>
        <name>[4Fe-4S] cluster</name>
        <dbReference type="ChEBI" id="CHEBI:49883"/>
        <label>2</label>
        <note>4Fe-4S-S-AdoMet</note>
    </ligand>
</feature>
<comment type="cofactor">
    <cofactor evidence="12">
        <name>[4Fe-4S] cluster</name>
        <dbReference type="ChEBI" id="CHEBI:49883"/>
    </cofactor>
    <text evidence="12">Binds 2 [4Fe-4S] clusters per subunit. One cluster is coordinated with 3 cysteines and an exchangeable S-adenosyl-L-methionine.</text>
</comment>
<dbReference type="GO" id="GO:0006412">
    <property type="term" value="P:translation"/>
    <property type="evidence" value="ECO:0007669"/>
    <property type="project" value="InterPro"/>
</dbReference>
<dbReference type="GO" id="GO:0051539">
    <property type="term" value="F:4 iron, 4 sulfur cluster binding"/>
    <property type="evidence" value="ECO:0007669"/>
    <property type="project" value="UniProtKB-UniRule"/>
</dbReference>
<feature type="binding site" evidence="12">
    <location>
        <position position="358"/>
    </location>
    <ligand>
        <name>[4Fe-4S] cluster</name>
        <dbReference type="ChEBI" id="CHEBI:49883"/>
        <label>1</label>
    </ligand>
</feature>
<dbReference type="Gene3D" id="3.20.20.70">
    <property type="entry name" value="Aldolase class I"/>
    <property type="match status" value="1"/>
</dbReference>
<dbReference type="HAMAP" id="MF_00206">
    <property type="entry name" value="Lipoyl_synth"/>
    <property type="match status" value="1"/>
</dbReference>
<dbReference type="EC" id="2.8.1.8" evidence="12"/>
<feature type="domain" description="Radical SAM core" evidence="14">
    <location>
        <begin position="129"/>
        <end position="347"/>
    </location>
</feature>
<dbReference type="Pfam" id="PF04055">
    <property type="entry name" value="Radical_SAM"/>
    <property type="match status" value="1"/>
</dbReference>
<dbReference type="SUPFAM" id="SSF102114">
    <property type="entry name" value="Radical SAM enzymes"/>
    <property type="match status" value="1"/>
</dbReference>
<dbReference type="NCBIfam" id="TIGR00510">
    <property type="entry name" value="lipA"/>
    <property type="match status" value="1"/>
</dbReference>
<dbReference type="GO" id="GO:1990904">
    <property type="term" value="C:ribonucleoprotein complex"/>
    <property type="evidence" value="ECO:0007669"/>
    <property type="project" value="UniProtKB-KW"/>
</dbReference>
<dbReference type="SFLD" id="SFLDF00271">
    <property type="entry name" value="lipoyl_synthase"/>
    <property type="match status" value="1"/>
</dbReference>
<evidence type="ECO:0000313" key="16">
    <source>
        <dbReference type="Proteomes" id="UP001213000"/>
    </source>
</evidence>
<keyword evidence="6 12" id="KW-0479">Metal-binding</keyword>
<reference evidence="15" key="1">
    <citation type="submission" date="2022-07" db="EMBL/GenBank/DDBJ databases">
        <title>Genome Sequence of Leucocoprinus birnbaumii.</title>
        <authorList>
            <person name="Buettner E."/>
        </authorList>
    </citation>
    <scope>NUCLEOTIDE SEQUENCE</scope>
    <source>
        <strain evidence="15">VT141</strain>
    </source>
</reference>
<comment type="similarity">
    <text evidence="12">Belongs to the radical SAM superfamily. Lipoyl synthase family.</text>
</comment>
<dbReference type="GO" id="GO:0005739">
    <property type="term" value="C:mitochondrion"/>
    <property type="evidence" value="ECO:0007669"/>
    <property type="project" value="UniProtKB-SubCell"/>
</dbReference>
<feature type="compositionally biased region" description="Low complexity" evidence="13">
    <location>
        <begin position="28"/>
        <end position="42"/>
    </location>
</feature>
<dbReference type="InterPro" id="IPR013785">
    <property type="entry name" value="Aldolase_TIM"/>
</dbReference>
<dbReference type="GO" id="GO:0009249">
    <property type="term" value="P:protein lipoylation"/>
    <property type="evidence" value="ECO:0007669"/>
    <property type="project" value="UniProtKB-UniRule"/>
</dbReference>
<dbReference type="GO" id="GO:0046872">
    <property type="term" value="F:metal ion binding"/>
    <property type="evidence" value="ECO:0007669"/>
    <property type="project" value="UniProtKB-KW"/>
</dbReference>
<organism evidence="15 16">
    <name type="scientific">Leucocoprinus birnbaumii</name>
    <dbReference type="NCBI Taxonomy" id="56174"/>
    <lineage>
        <taxon>Eukaryota</taxon>
        <taxon>Fungi</taxon>
        <taxon>Dikarya</taxon>
        <taxon>Basidiomycota</taxon>
        <taxon>Agaricomycotina</taxon>
        <taxon>Agaricomycetes</taxon>
        <taxon>Agaricomycetidae</taxon>
        <taxon>Agaricales</taxon>
        <taxon>Agaricineae</taxon>
        <taxon>Agaricaceae</taxon>
        <taxon>Leucocoprinus</taxon>
    </lineage>
</organism>
<comment type="caution">
    <text evidence="15">The sequence shown here is derived from an EMBL/GenBank/DDBJ whole genome shotgun (WGS) entry which is preliminary data.</text>
</comment>
<sequence length="803" mass="89925">MPAPTSAGMSAALRTIQRRAPRLTRALATAATPTPSTQASRSKFSQELDSGPSLDDFIAGDVTDRVVLGNTKAPRLPSFLKTSIPAGGSYAKIKKDLRGLKLHTVCEEARCPNIGDCWGGGSHANDAEARSKATATIMLMGDTCTRGCRFCAVKTSRTPPPLDPHEPENTAEAISRWGLGYIVLTSVDRDDLADGGARHFAETIMKIKQKAPQILVEALTGDFAGNLEHVSLVAKSGLDVYAHNIETVEELTPYVRDRRATFRQSLRVLEHAKKEGVRVTKTSIMLGVGETDSQILDALKELRKIDVDVVTFGQYMRPTKRHMKVDRYVEPAEFDKWRQTAEDMGFLYVASGPLVRSSYKAGEYFIENVLRGKAAERQTKHLVAINKPSRPSSCTETKMDSSKAPVKLAKVIKVLGRTGSRGGVTQVRVEFMDDTSRTIIRNVKGPVREEDILALLETVSAEHYPWRLFSSVLFFALWRLSVSLNPSSYNITEDMSCAYATLLTKDSYLPGVLVLNHGLRSTGSRYPLVVMVTSTLSQEARSILTRSHTVLREIESLYPTSASGEQLYEARFADTWTKLRAFELFEYRRIVLLDCDMVVRRNMDDLFELELANNEIAATYVCACNPRKLQHYPADWIPENCAYSSYAQINAAPGNKLPNAPRAHGLLNSGTVVLNPSKEEADALYKAFSSNDKLMSYIFPDQDLLSEVYEGRWKPISWEYNALRMLRTIHSDVWDDNQVRCVHYILPDKPWYSRKNPDVNLPHFGILHDWWWQEYDEVARGLEPTDPEGSKLVSKYVNTKPVN</sequence>
<dbReference type="InterPro" id="IPR007197">
    <property type="entry name" value="rSAM"/>
</dbReference>
<dbReference type="CDD" id="cd01335">
    <property type="entry name" value="Radical_SAM"/>
    <property type="match status" value="1"/>
</dbReference>
<dbReference type="CDD" id="cd02537">
    <property type="entry name" value="GT8_Glycogenin"/>
    <property type="match status" value="1"/>
</dbReference>
<comment type="similarity">
    <text evidence="2">Belongs to the eukaryotic ribosomal protein eS28 family.</text>
</comment>
<dbReference type="InterPro" id="IPR000289">
    <property type="entry name" value="Ribosomal_eS28"/>
</dbReference>
<dbReference type="InterPro" id="IPR031691">
    <property type="entry name" value="LIAS_N"/>
</dbReference>
<evidence type="ECO:0000256" key="2">
    <source>
        <dbReference type="ARBA" id="ARBA00005943"/>
    </source>
</evidence>
<keyword evidence="12" id="KW-0496">Mitochondrion</keyword>
<accession>A0AAD5YS18</accession>
<evidence type="ECO:0000256" key="7">
    <source>
        <dbReference type="ARBA" id="ARBA00022980"/>
    </source>
</evidence>
<keyword evidence="3 12" id="KW-0004">4Fe-4S</keyword>
<keyword evidence="8 12" id="KW-0408">Iron</keyword>
<dbReference type="Pfam" id="PF16881">
    <property type="entry name" value="LIAS_N"/>
    <property type="match status" value="1"/>
</dbReference>
<keyword evidence="10" id="KW-0687">Ribonucleoprotein</keyword>
<dbReference type="PANTHER" id="PTHR10949">
    <property type="entry name" value="LIPOYL SYNTHASE"/>
    <property type="match status" value="1"/>
</dbReference>
<dbReference type="SUPFAM" id="SSF50249">
    <property type="entry name" value="Nucleic acid-binding proteins"/>
    <property type="match status" value="1"/>
</dbReference>
<dbReference type="SFLD" id="SFLDG01058">
    <property type="entry name" value="lipoyl_synthase_like"/>
    <property type="match status" value="1"/>
</dbReference>
<dbReference type="GO" id="GO:0005840">
    <property type="term" value="C:ribosome"/>
    <property type="evidence" value="ECO:0007669"/>
    <property type="project" value="UniProtKB-KW"/>
</dbReference>
<dbReference type="Pfam" id="PF01501">
    <property type="entry name" value="Glyco_transf_8"/>
    <property type="match status" value="1"/>
</dbReference>
<gene>
    <name evidence="15" type="ORF">NP233_g10290</name>
</gene>
<feature type="binding site" evidence="12">
    <location>
        <position position="111"/>
    </location>
    <ligand>
        <name>[4Fe-4S] cluster</name>
        <dbReference type="ChEBI" id="CHEBI:49883"/>
        <label>1</label>
    </ligand>
</feature>
<dbReference type="InterPro" id="IPR058240">
    <property type="entry name" value="rSAM_sf"/>
</dbReference>
<comment type="catalytic activity">
    <reaction evidence="11 12">
        <text>[[Fe-S] cluster scaffold protein carrying a second [4Fe-4S](2+) cluster] + N(6)-octanoyl-L-lysyl-[protein] + 2 oxidized [2Fe-2S]-[ferredoxin] + 2 S-adenosyl-L-methionine + 4 H(+) = [[Fe-S] cluster scaffold protein] + N(6)-[(R)-dihydrolipoyl]-L-lysyl-[protein] + 4 Fe(3+) + 2 hydrogen sulfide + 2 5'-deoxyadenosine + 2 L-methionine + 2 reduced [2Fe-2S]-[ferredoxin]</text>
        <dbReference type="Rhea" id="RHEA:16585"/>
        <dbReference type="Rhea" id="RHEA-COMP:9928"/>
        <dbReference type="Rhea" id="RHEA-COMP:10000"/>
        <dbReference type="Rhea" id="RHEA-COMP:10001"/>
        <dbReference type="Rhea" id="RHEA-COMP:10475"/>
        <dbReference type="Rhea" id="RHEA-COMP:14568"/>
        <dbReference type="Rhea" id="RHEA-COMP:14569"/>
        <dbReference type="ChEBI" id="CHEBI:15378"/>
        <dbReference type="ChEBI" id="CHEBI:17319"/>
        <dbReference type="ChEBI" id="CHEBI:29034"/>
        <dbReference type="ChEBI" id="CHEBI:29919"/>
        <dbReference type="ChEBI" id="CHEBI:33722"/>
        <dbReference type="ChEBI" id="CHEBI:33737"/>
        <dbReference type="ChEBI" id="CHEBI:33738"/>
        <dbReference type="ChEBI" id="CHEBI:57844"/>
        <dbReference type="ChEBI" id="CHEBI:59789"/>
        <dbReference type="ChEBI" id="CHEBI:78809"/>
        <dbReference type="ChEBI" id="CHEBI:83100"/>
        <dbReference type="EC" id="2.8.1.8"/>
    </reaction>
</comment>
<evidence type="ECO:0000256" key="4">
    <source>
        <dbReference type="ARBA" id="ARBA00022679"/>
    </source>
</evidence>
<evidence type="ECO:0000256" key="8">
    <source>
        <dbReference type="ARBA" id="ARBA00023004"/>
    </source>
</evidence>
<keyword evidence="5 12" id="KW-0949">S-adenosyl-L-methionine</keyword>